<comment type="caution">
    <text evidence="2">The sequence shown here is derived from an EMBL/GenBank/DDBJ whole genome shotgun (WGS) entry which is preliminary data.</text>
</comment>
<dbReference type="GO" id="GO:0016798">
    <property type="term" value="F:hydrolase activity, acting on glycosyl bonds"/>
    <property type="evidence" value="ECO:0007669"/>
    <property type="project" value="UniProtKB-KW"/>
</dbReference>
<dbReference type="AlphaFoldDB" id="A0AB35BVY0"/>
<proteinExistence type="predicted"/>
<dbReference type="EMBL" id="JAGIBU010000001">
    <property type="protein sequence ID" value="MBS7823871.1"/>
    <property type="molecule type" value="Genomic_DNA"/>
</dbReference>
<protein>
    <submittedName>
        <fullName evidence="2">Phosphodiester glycosidase family protein</fullName>
    </submittedName>
</protein>
<dbReference type="InterPro" id="IPR018711">
    <property type="entry name" value="NAGPA"/>
</dbReference>
<keyword evidence="2" id="KW-0326">Glycosidase</keyword>
<dbReference type="RefSeq" id="WP_213403303.1">
    <property type="nucleotide sequence ID" value="NZ_JAGIBU010000001.1"/>
</dbReference>
<keyword evidence="2" id="KW-0378">Hydrolase</keyword>
<evidence type="ECO:0000259" key="1">
    <source>
        <dbReference type="Pfam" id="PF09992"/>
    </source>
</evidence>
<accession>A0AB35BVY0</accession>
<evidence type="ECO:0000313" key="2">
    <source>
        <dbReference type="EMBL" id="MBS7823871.1"/>
    </source>
</evidence>
<organism evidence="2 3">
    <name type="scientific">Wohlfahrtiimonas chitiniclastica</name>
    <dbReference type="NCBI Taxonomy" id="400946"/>
    <lineage>
        <taxon>Bacteria</taxon>
        <taxon>Pseudomonadati</taxon>
        <taxon>Pseudomonadota</taxon>
        <taxon>Gammaproteobacteria</taxon>
        <taxon>Cardiobacteriales</taxon>
        <taxon>Ignatzschineriaceae</taxon>
        <taxon>Wohlfahrtiimonas</taxon>
    </lineage>
</organism>
<sequence length="244" mass="27736">MPEAHSLSLLMQKYHNVEFAVVEVSEHDSLQLFWKNAATEQPYQSFSTLSKTLQKEKKQLLFAINSGIFGQDQSPLGWHMEKGELLKGLNQITRTNAIGNFSLIPNGVFFVNKDGSRHVLETENFLRNQKRYEPLYATQSGPMLVVNGQLHPKFFPSSDSLKYRSGVCVKNNTTYFAVTQSPINFYYFAKFFQAELGCKDALYLDGTLSQLSYLGKIYGAPFWNVRPYVGIWAVTSPMTKETSK</sequence>
<gene>
    <name evidence="2" type="ORF">J7561_01480</name>
</gene>
<feature type="domain" description="Phosphodiester glycosidase" evidence="1">
    <location>
        <begin position="61"/>
        <end position="227"/>
    </location>
</feature>
<evidence type="ECO:0000313" key="3">
    <source>
        <dbReference type="Proteomes" id="UP000680020"/>
    </source>
</evidence>
<name>A0AB35BVY0_9GAMM</name>
<dbReference type="Proteomes" id="UP000680020">
    <property type="component" value="Unassembled WGS sequence"/>
</dbReference>
<reference evidence="2" key="1">
    <citation type="submission" date="2021-03" db="EMBL/GenBank/DDBJ databases">
        <title>Identification and antibiotic profiling of Wohlfahrtiimonas chitiniclastica, an underestimated human pathogen.</title>
        <authorList>
            <person name="Kopf A."/>
            <person name="Bunk B."/>
            <person name="Coldewey S."/>
            <person name="Gunzer F."/>
            <person name="Riedel T."/>
            <person name="Schroettner P."/>
        </authorList>
    </citation>
    <scope>NUCLEOTIDE SEQUENCE</scope>
    <source>
        <strain evidence="2">DSM 100917</strain>
    </source>
</reference>
<dbReference type="Pfam" id="PF09992">
    <property type="entry name" value="NAGPA"/>
    <property type="match status" value="1"/>
</dbReference>